<dbReference type="Gramene" id="AET4Gv20551900.42">
    <property type="protein sequence ID" value="AET4Gv20551900.42"/>
    <property type="gene ID" value="AET4Gv20551900"/>
</dbReference>
<reference evidence="2" key="1">
    <citation type="journal article" date="2014" name="Science">
        <title>Ancient hybridizations among the ancestral genomes of bread wheat.</title>
        <authorList>
            <consortium name="International Wheat Genome Sequencing Consortium,"/>
            <person name="Marcussen T."/>
            <person name="Sandve S.R."/>
            <person name="Heier L."/>
            <person name="Spannagl M."/>
            <person name="Pfeifer M."/>
            <person name="Jakobsen K.S."/>
            <person name="Wulff B.B."/>
            <person name="Steuernagel B."/>
            <person name="Mayer K.F."/>
            <person name="Olsen O.A."/>
        </authorList>
    </citation>
    <scope>NUCLEOTIDE SEQUENCE [LARGE SCALE GENOMIC DNA]</scope>
    <source>
        <strain evidence="2">cv. AL8/78</strain>
    </source>
</reference>
<evidence type="ECO:0000313" key="2">
    <source>
        <dbReference type="Proteomes" id="UP000015105"/>
    </source>
</evidence>
<evidence type="ECO:0000313" key="1">
    <source>
        <dbReference type="EnsemblPlants" id="AET4Gv20551900.42"/>
    </source>
</evidence>
<reference evidence="1" key="3">
    <citation type="journal article" date="2017" name="Nature">
        <title>Genome sequence of the progenitor of the wheat D genome Aegilops tauschii.</title>
        <authorList>
            <person name="Luo M.C."/>
            <person name="Gu Y.Q."/>
            <person name="Puiu D."/>
            <person name="Wang H."/>
            <person name="Twardziok S.O."/>
            <person name="Deal K.R."/>
            <person name="Huo N."/>
            <person name="Zhu T."/>
            <person name="Wang L."/>
            <person name="Wang Y."/>
            <person name="McGuire P.E."/>
            <person name="Liu S."/>
            <person name="Long H."/>
            <person name="Ramasamy R.K."/>
            <person name="Rodriguez J.C."/>
            <person name="Van S.L."/>
            <person name="Yuan L."/>
            <person name="Wang Z."/>
            <person name="Xia Z."/>
            <person name="Xiao L."/>
            <person name="Anderson O.D."/>
            <person name="Ouyang S."/>
            <person name="Liang Y."/>
            <person name="Zimin A.V."/>
            <person name="Pertea G."/>
            <person name="Qi P."/>
            <person name="Bennetzen J.L."/>
            <person name="Dai X."/>
            <person name="Dawson M.W."/>
            <person name="Muller H.G."/>
            <person name="Kugler K."/>
            <person name="Rivarola-Duarte L."/>
            <person name="Spannagl M."/>
            <person name="Mayer K.F.X."/>
            <person name="Lu F.H."/>
            <person name="Bevan M.W."/>
            <person name="Leroy P."/>
            <person name="Li P."/>
            <person name="You F.M."/>
            <person name="Sun Q."/>
            <person name="Liu Z."/>
            <person name="Lyons E."/>
            <person name="Wicker T."/>
            <person name="Salzberg S.L."/>
            <person name="Devos K.M."/>
            <person name="Dvorak J."/>
        </authorList>
    </citation>
    <scope>NUCLEOTIDE SEQUENCE [LARGE SCALE GENOMIC DNA]</scope>
    <source>
        <strain evidence="1">cv. AL8/78</strain>
    </source>
</reference>
<reference evidence="1" key="4">
    <citation type="submission" date="2019-03" db="UniProtKB">
        <authorList>
            <consortium name="EnsemblPlants"/>
        </authorList>
    </citation>
    <scope>IDENTIFICATION</scope>
</reference>
<accession>A0A453IGE9</accession>
<dbReference type="AlphaFoldDB" id="A0A453IGE9"/>
<dbReference type="EnsemblPlants" id="AET4Gv20551900.42">
    <property type="protein sequence ID" value="AET4Gv20551900.42"/>
    <property type="gene ID" value="AET4Gv20551900"/>
</dbReference>
<proteinExistence type="predicted"/>
<protein>
    <submittedName>
        <fullName evidence="1">Uncharacterized protein</fullName>
    </submittedName>
</protein>
<organism evidence="1 2">
    <name type="scientific">Aegilops tauschii subsp. strangulata</name>
    <name type="common">Goatgrass</name>
    <dbReference type="NCBI Taxonomy" id="200361"/>
    <lineage>
        <taxon>Eukaryota</taxon>
        <taxon>Viridiplantae</taxon>
        <taxon>Streptophyta</taxon>
        <taxon>Embryophyta</taxon>
        <taxon>Tracheophyta</taxon>
        <taxon>Spermatophyta</taxon>
        <taxon>Magnoliopsida</taxon>
        <taxon>Liliopsida</taxon>
        <taxon>Poales</taxon>
        <taxon>Poaceae</taxon>
        <taxon>BOP clade</taxon>
        <taxon>Pooideae</taxon>
        <taxon>Triticodae</taxon>
        <taxon>Triticeae</taxon>
        <taxon>Triticinae</taxon>
        <taxon>Aegilops</taxon>
    </lineage>
</organism>
<keyword evidence="2" id="KW-1185">Reference proteome</keyword>
<reference evidence="1" key="5">
    <citation type="journal article" date="2021" name="G3 (Bethesda)">
        <title>Aegilops tauschii genome assembly Aet v5.0 features greater sequence contiguity and improved annotation.</title>
        <authorList>
            <person name="Wang L."/>
            <person name="Zhu T."/>
            <person name="Rodriguez J.C."/>
            <person name="Deal K.R."/>
            <person name="Dubcovsky J."/>
            <person name="McGuire P.E."/>
            <person name="Lux T."/>
            <person name="Spannagl M."/>
            <person name="Mayer K.F.X."/>
            <person name="Baldrich P."/>
            <person name="Meyers B.C."/>
            <person name="Huo N."/>
            <person name="Gu Y.Q."/>
            <person name="Zhou H."/>
            <person name="Devos K.M."/>
            <person name="Bennetzen J.L."/>
            <person name="Unver T."/>
            <person name="Budak H."/>
            <person name="Gulick P.J."/>
            <person name="Galiba G."/>
            <person name="Kalapos B."/>
            <person name="Nelson D.R."/>
            <person name="Li P."/>
            <person name="You F.M."/>
            <person name="Luo M.C."/>
            <person name="Dvorak J."/>
        </authorList>
    </citation>
    <scope>NUCLEOTIDE SEQUENCE [LARGE SCALE GENOMIC DNA]</scope>
    <source>
        <strain evidence="1">cv. AL8/78</strain>
    </source>
</reference>
<reference evidence="2" key="2">
    <citation type="journal article" date="2017" name="Nat. Plants">
        <title>The Aegilops tauschii genome reveals multiple impacts of transposons.</title>
        <authorList>
            <person name="Zhao G."/>
            <person name="Zou C."/>
            <person name="Li K."/>
            <person name="Wang K."/>
            <person name="Li T."/>
            <person name="Gao L."/>
            <person name="Zhang X."/>
            <person name="Wang H."/>
            <person name="Yang Z."/>
            <person name="Liu X."/>
            <person name="Jiang W."/>
            <person name="Mao L."/>
            <person name="Kong X."/>
            <person name="Jiao Y."/>
            <person name="Jia J."/>
        </authorList>
    </citation>
    <scope>NUCLEOTIDE SEQUENCE [LARGE SCALE GENOMIC DNA]</scope>
    <source>
        <strain evidence="2">cv. AL8/78</strain>
    </source>
</reference>
<name>A0A453IGE9_AEGTS</name>
<dbReference type="Proteomes" id="UP000015105">
    <property type="component" value="Chromosome 4D"/>
</dbReference>
<sequence length="82" mass="9331">GVFLYELGRACGSLLDWNEKKKLQRHITAAKKRRTESLLFHGVSTVKGKKRKKKVWSSLGCTTKRGYFTYSSAVRLISSPIK</sequence>